<evidence type="ECO:0000256" key="4">
    <source>
        <dbReference type="ARBA" id="ARBA00023159"/>
    </source>
</evidence>
<dbReference type="InterPro" id="IPR036388">
    <property type="entry name" value="WH-like_DNA-bd_sf"/>
</dbReference>
<organism evidence="7 8">
    <name type="scientific">Dokdonella immobilis</name>
    <dbReference type="NCBI Taxonomy" id="578942"/>
    <lineage>
        <taxon>Bacteria</taxon>
        <taxon>Pseudomonadati</taxon>
        <taxon>Pseudomonadota</taxon>
        <taxon>Gammaproteobacteria</taxon>
        <taxon>Lysobacterales</taxon>
        <taxon>Rhodanobacteraceae</taxon>
        <taxon>Dokdonella</taxon>
    </lineage>
</organism>
<keyword evidence="5" id="KW-0804">Transcription</keyword>
<dbReference type="RefSeq" id="WP_092404691.1">
    <property type="nucleotide sequence ID" value="NZ_FOVF01000003.1"/>
</dbReference>
<dbReference type="SUPFAM" id="SSF53850">
    <property type="entry name" value="Periplasmic binding protein-like II"/>
    <property type="match status" value="1"/>
</dbReference>
<accession>A0A1I4VTH8</accession>
<dbReference type="InterPro" id="IPR005119">
    <property type="entry name" value="LysR_subst-bd"/>
</dbReference>
<dbReference type="PANTHER" id="PTHR30346:SF26">
    <property type="entry name" value="HYDROGEN PEROXIDE-INDUCIBLE GENES ACTIVATOR"/>
    <property type="match status" value="1"/>
</dbReference>
<dbReference type="Proteomes" id="UP000198575">
    <property type="component" value="Unassembled WGS sequence"/>
</dbReference>
<evidence type="ECO:0000313" key="7">
    <source>
        <dbReference type="EMBL" id="SFN04359.1"/>
    </source>
</evidence>
<feature type="domain" description="HTH lysR-type" evidence="6">
    <location>
        <begin position="8"/>
        <end position="65"/>
    </location>
</feature>
<dbReference type="OrthoDB" id="9775392at2"/>
<dbReference type="SUPFAM" id="SSF46785">
    <property type="entry name" value="Winged helix' DNA-binding domain"/>
    <property type="match status" value="1"/>
</dbReference>
<dbReference type="GO" id="GO:0003700">
    <property type="term" value="F:DNA-binding transcription factor activity"/>
    <property type="evidence" value="ECO:0007669"/>
    <property type="project" value="InterPro"/>
</dbReference>
<comment type="similarity">
    <text evidence="1">Belongs to the LysR transcriptional regulatory family.</text>
</comment>
<evidence type="ECO:0000259" key="6">
    <source>
        <dbReference type="PROSITE" id="PS50931"/>
    </source>
</evidence>
<sequence length="304" mass="33239">MNVPQHHVTLRKLQYAVAVADSLSFRKAAEACFVSQPALSTQLAQMEQALGIRLFERDQRRVIITGAGREFIERARHILREMGDLEELARRSTDPLSGSLRIGVIPTISPYLLPRLTPALREAYPRLKFSWVEDKTRLLVRSLETGALDAVLLAIEANIGDVEREIIAEDPFVLVAPRGHALAASKAQVGIAELRDATVLVLQEGHCLGEQATAFCTRSSANVDAFRGTSLTTLVQMVAGGAGVTLVPKLALPHEVTDTELCVRDFSGAPPGRTIGLVWRKHYAFDAALRQVATTIRQAYSANK</sequence>
<dbReference type="FunFam" id="1.10.10.10:FF:000001">
    <property type="entry name" value="LysR family transcriptional regulator"/>
    <property type="match status" value="1"/>
</dbReference>
<dbReference type="CDD" id="cd08411">
    <property type="entry name" value="PBP2_OxyR"/>
    <property type="match status" value="1"/>
</dbReference>
<proteinExistence type="inferred from homology"/>
<dbReference type="PROSITE" id="PS50931">
    <property type="entry name" value="HTH_LYSR"/>
    <property type="match status" value="1"/>
</dbReference>
<dbReference type="GO" id="GO:0003677">
    <property type="term" value="F:DNA binding"/>
    <property type="evidence" value="ECO:0007669"/>
    <property type="project" value="UniProtKB-KW"/>
</dbReference>
<keyword evidence="4" id="KW-0010">Activator</keyword>
<dbReference type="Gene3D" id="3.40.190.10">
    <property type="entry name" value="Periplasmic binding protein-like II"/>
    <property type="match status" value="2"/>
</dbReference>
<keyword evidence="3" id="KW-0238">DNA-binding</keyword>
<evidence type="ECO:0000256" key="2">
    <source>
        <dbReference type="ARBA" id="ARBA00023015"/>
    </source>
</evidence>
<dbReference type="AlphaFoldDB" id="A0A1I4VTH8"/>
<protein>
    <submittedName>
        <fullName evidence="7">Transcriptional regulator, LysR family</fullName>
    </submittedName>
</protein>
<dbReference type="Gene3D" id="1.10.10.10">
    <property type="entry name" value="Winged helix-like DNA-binding domain superfamily/Winged helix DNA-binding domain"/>
    <property type="match status" value="1"/>
</dbReference>
<evidence type="ECO:0000256" key="3">
    <source>
        <dbReference type="ARBA" id="ARBA00023125"/>
    </source>
</evidence>
<dbReference type="PRINTS" id="PR00039">
    <property type="entry name" value="HTHLYSR"/>
</dbReference>
<evidence type="ECO:0000256" key="1">
    <source>
        <dbReference type="ARBA" id="ARBA00009437"/>
    </source>
</evidence>
<name>A0A1I4VTH8_9GAMM</name>
<dbReference type="EMBL" id="FOVF01000003">
    <property type="protein sequence ID" value="SFN04359.1"/>
    <property type="molecule type" value="Genomic_DNA"/>
</dbReference>
<dbReference type="InterPro" id="IPR036390">
    <property type="entry name" value="WH_DNA-bd_sf"/>
</dbReference>
<dbReference type="Pfam" id="PF00126">
    <property type="entry name" value="HTH_1"/>
    <property type="match status" value="1"/>
</dbReference>
<dbReference type="Pfam" id="PF03466">
    <property type="entry name" value="LysR_substrate"/>
    <property type="match status" value="1"/>
</dbReference>
<dbReference type="GO" id="GO:0032993">
    <property type="term" value="C:protein-DNA complex"/>
    <property type="evidence" value="ECO:0007669"/>
    <property type="project" value="TreeGrafter"/>
</dbReference>
<dbReference type="STRING" id="578942.SAMN05216289_10321"/>
<evidence type="ECO:0000313" key="8">
    <source>
        <dbReference type="Proteomes" id="UP000198575"/>
    </source>
</evidence>
<dbReference type="InterPro" id="IPR000847">
    <property type="entry name" value="LysR_HTH_N"/>
</dbReference>
<reference evidence="7 8" key="1">
    <citation type="submission" date="2016-10" db="EMBL/GenBank/DDBJ databases">
        <authorList>
            <person name="de Groot N.N."/>
        </authorList>
    </citation>
    <scope>NUCLEOTIDE SEQUENCE [LARGE SCALE GENOMIC DNA]</scope>
    <source>
        <strain evidence="7 8">CGMCC 1.7659</strain>
    </source>
</reference>
<keyword evidence="8" id="KW-1185">Reference proteome</keyword>
<dbReference type="PANTHER" id="PTHR30346">
    <property type="entry name" value="TRANSCRIPTIONAL DUAL REGULATOR HCAR-RELATED"/>
    <property type="match status" value="1"/>
</dbReference>
<keyword evidence="2" id="KW-0805">Transcription regulation</keyword>
<gene>
    <name evidence="7" type="ORF">SAMN05216289_10321</name>
</gene>
<evidence type="ECO:0000256" key="5">
    <source>
        <dbReference type="ARBA" id="ARBA00023163"/>
    </source>
</evidence>